<reference evidence="1" key="1">
    <citation type="journal article" date="2021" name="Proc. Natl. Acad. Sci. U.S.A.">
        <title>A Catalog of Tens of Thousands of Viruses from Human Metagenomes Reveals Hidden Associations with Chronic Diseases.</title>
        <authorList>
            <person name="Tisza M.J."/>
            <person name="Buck C.B."/>
        </authorList>
    </citation>
    <scope>NUCLEOTIDE SEQUENCE</scope>
    <source>
        <strain evidence="1">Ctiwu7</strain>
    </source>
</reference>
<proteinExistence type="predicted"/>
<evidence type="ECO:0000313" key="1">
    <source>
        <dbReference type="EMBL" id="DAE16582.1"/>
    </source>
</evidence>
<dbReference type="EMBL" id="BK015627">
    <property type="protein sequence ID" value="DAE16582.1"/>
    <property type="molecule type" value="Genomic_DNA"/>
</dbReference>
<name>A0A8S5QB49_9CAUD</name>
<accession>A0A8S5QB49</accession>
<organism evidence="1">
    <name type="scientific">Podoviridae sp. ctiwu7</name>
    <dbReference type="NCBI Taxonomy" id="2825269"/>
    <lineage>
        <taxon>Viruses</taxon>
        <taxon>Duplodnaviria</taxon>
        <taxon>Heunggongvirae</taxon>
        <taxon>Uroviricota</taxon>
        <taxon>Caudoviricetes</taxon>
    </lineage>
</organism>
<sequence length="75" mass="8475">MNKSDFDVRLAHYLRAQGRETCGETDVHEFALMSIVNASALAFYMKTEPTVIYCPVAEKYEQVACNVQCVLDELP</sequence>
<protein>
    <submittedName>
        <fullName evidence="1">Uncharacterized protein</fullName>
    </submittedName>
</protein>